<sequence>MLKQLTVPMLGLAVLAATAVPAAADRGRTRLIEPLPQYTYDAQPPKRAVTTAQPRKSKGKFDPKLDFETEAVWRNLRPEWFVGGR</sequence>
<evidence type="ECO:0000313" key="3">
    <source>
        <dbReference type="EMBL" id="ODS03812.1"/>
    </source>
</evidence>
<comment type="caution">
    <text evidence="3">The sequence shown here is derived from an EMBL/GenBank/DDBJ whole genome shotgun (WGS) entry which is preliminary data.</text>
</comment>
<protein>
    <submittedName>
        <fullName evidence="3">Uncharacterized protein</fullName>
    </submittedName>
</protein>
<dbReference type="OrthoDB" id="8454431at2"/>
<dbReference type="EMBL" id="LPWD01000047">
    <property type="protein sequence ID" value="ODS03812.1"/>
    <property type="molecule type" value="Genomic_DNA"/>
</dbReference>
<keyword evidence="2" id="KW-0732">Signal</keyword>
<keyword evidence="4" id="KW-1185">Reference proteome</keyword>
<organism evidence="3 4">
    <name type="scientific">Methyloceanibacter marginalis</name>
    <dbReference type="NCBI Taxonomy" id="1774971"/>
    <lineage>
        <taxon>Bacteria</taxon>
        <taxon>Pseudomonadati</taxon>
        <taxon>Pseudomonadota</taxon>
        <taxon>Alphaproteobacteria</taxon>
        <taxon>Hyphomicrobiales</taxon>
        <taxon>Hyphomicrobiaceae</taxon>
        <taxon>Methyloceanibacter</taxon>
    </lineage>
</organism>
<feature type="region of interest" description="Disordered" evidence="1">
    <location>
        <begin position="43"/>
        <end position="62"/>
    </location>
</feature>
<reference evidence="3 4" key="1">
    <citation type="journal article" date="2016" name="Environ. Microbiol.">
        <title>New Methyloceanibacter diversity from North Sea sediments includes methanotroph containing solely the soluble methane monooxygenase.</title>
        <authorList>
            <person name="Vekeman B."/>
            <person name="Kerckhof F.M."/>
            <person name="Cremers G."/>
            <person name="de Vos P."/>
            <person name="Vandamme P."/>
            <person name="Boon N."/>
            <person name="Op den Camp H.J."/>
            <person name="Heylen K."/>
        </authorList>
    </citation>
    <scope>NUCLEOTIDE SEQUENCE [LARGE SCALE GENOMIC DNA]</scope>
    <source>
        <strain evidence="3 4">R-67177</strain>
    </source>
</reference>
<feature type="chain" id="PRO_5009139283" evidence="2">
    <location>
        <begin position="20"/>
        <end position="85"/>
    </location>
</feature>
<dbReference type="Proteomes" id="UP000095042">
    <property type="component" value="Unassembled WGS sequence"/>
</dbReference>
<dbReference type="AlphaFoldDB" id="A0A1E3WE73"/>
<evidence type="ECO:0000256" key="2">
    <source>
        <dbReference type="SAM" id="SignalP"/>
    </source>
</evidence>
<accession>A0A1E3WE73</accession>
<name>A0A1E3WE73_9HYPH</name>
<evidence type="ECO:0000256" key="1">
    <source>
        <dbReference type="SAM" id="MobiDB-lite"/>
    </source>
</evidence>
<proteinExistence type="predicted"/>
<evidence type="ECO:0000313" key="4">
    <source>
        <dbReference type="Proteomes" id="UP000095042"/>
    </source>
</evidence>
<dbReference type="RefSeq" id="WP_069622996.1">
    <property type="nucleotide sequence ID" value="NZ_LPWD01000047.1"/>
</dbReference>
<feature type="signal peptide" evidence="2">
    <location>
        <begin position="1"/>
        <end position="19"/>
    </location>
</feature>
<gene>
    <name evidence="3" type="ORF">AUC71_07585</name>
</gene>